<organism evidence="2 3">
    <name type="scientific">Breznakia pachnodae</name>
    <dbReference type="NCBI Taxonomy" id="265178"/>
    <lineage>
        <taxon>Bacteria</taxon>
        <taxon>Bacillati</taxon>
        <taxon>Bacillota</taxon>
        <taxon>Erysipelotrichia</taxon>
        <taxon>Erysipelotrichales</taxon>
        <taxon>Erysipelotrichaceae</taxon>
        <taxon>Breznakia</taxon>
    </lineage>
</organism>
<accession>A0ABU0DZ42</accession>
<evidence type="ECO:0000313" key="3">
    <source>
        <dbReference type="Proteomes" id="UP001230220"/>
    </source>
</evidence>
<name>A0ABU0DZ42_9FIRM</name>
<keyword evidence="1" id="KW-0472">Membrane</keyword>
<proteinExistence type="predicted"/>
<feature type="transmembrane region" description="Helical" evidence="1">
    <location>
        <begin position="12"/>
        <end position="33"/>
    </location>
</feature>
<keyword evidence="3" id="KW-1185">Reference proteome</keyword>
<comment type="caution">
    <text evidence="2">The sequence shown here is derived from an EMBL/GenBank/DDBJ whole genome shotgun (WGS) entry which is preliminary data.</text>
</comment>
<dbReference type="RefSeq" id="WP_307405413.1">
    <property type="nucleotide sequence ID" value="NZ_JAUSUR010000001.1"/>
</dbReference>
<feature type="transmembrane region" description="Helical" evidence="1">
    <location>
        <begin position="61"/>
        <end position="80"/>
    </location>
</feature>
<feature type="transmembrane region" description="Helical" evidence="1">
    <location>
        <begin position="129"/>
        <end position="150"/>
    </location>
</feature>
<protein>
    <submittedName>
        <fullName evidence="2">RDD family membrane protein YckC</fullName>
    </submittedName>
</protein>
<evidence type="ECO:0000313" key="2">
    <source>
        <dbReference type="EMBL" id="MDQ0359908.1"/>
    </source>
</evidence>
<sequence>MRSIKTTRAIGFVIDYVIWYLLMYVMILVYFFLVEKHTAFSGDISAYGEIFTQIMGKQSFLLIYIGALLVYELLIPLCFGGQSISKKILKTEIVPFRVSTVLVRGLLKLIIINPCGVVSYLIASLIGGSAAIISDGLWIILFINVVLVLMNKSTLYDLVNKTSVQYKLVGEK</sequence>
<dbReference type="EMBL" id="JAUSUR010000001">
    <property type="protein sequence ID" value="MDQ0359908.1"/>
    <property type="molecule type" value="Genomic_DNA"/>
</dbReference>
<keyword evidence="1" id="KW-1133">Transmembrane helix</keyword>
<gene>
    <name evidence="2" type="ORF">J2S15_000639</name>
</gene>
<dbReference type="Proteomes" id="UP001230220">
    <property type="component" value="Unassembled WGS sequence"/>
</dbReference>
<evidence type="ECO:0000256" key="1">
    <source>
        <dbReference type="SAM" id="Phobius"/>
    </source>
</evidence>
<feature type="transmembrane region" description="Helical" evidence="1">
    <location>
        <begin position="101"/>
        <end position="123"/>
    </location>
</feature>
<keyword evidence="1" id="KW-0812">Transmembrane</keyword>
<reference evidence="2 3" key="1">
    <citation type="submission" date="2023-07" db="EMBL/GenBank/DDBJ databases">
        <title>Genomic Encyclopedia of Type Strains, Phase IV (KMG-IV): sequencing the most valuable type-strain genomes for metagenomic binning, comparative biology and taxonomic classification.</title>
        <authorList>
            <person name="Goeker M."/>
        </authorList>
    </citation>
    <scope>NUCLEOTIDE SEQUENCE [LARGE SCALE GENOMIC DNA]</scope>
    <source>
        <strain evidence="2 3">DSM 16784</strain>
    </source>
</reference>